<protein>
    <submittedName>
        <fullName evidence="1">Uncharacterized protein</fullName>
    </submittedName>
</protein>
<evidence type="ECO:0000313" key="1">
    <source>
        <dbReference type="EMBL" id="CDW33559.1"/>
    </source>
</evidence>
<accession>A0A0K2U5K3</accession>
<proteinExistence type="predicted"/>
<sequence length="133" mass="15594">MVFLQSINSEKSEIKQYEQAMEMKETIEHVFASQSYKICGMDNAENIYSYDDKGIVNTKVFWKKDSESFTIFDDQKFTTSVDSKSVHGGFTVTREIIPEYNCTRMQVTYQNIHDNFKSVLVFSNLNNTCHWIR</sequence>
<dbReference type="EMBL" id="HACA01016198">
    <property type="protein sequence ID" value="CDW33559.1"/>
    <property type="molecule type" value="Transcribed_RNA"/>
</dbReference>
<organism evidence="1">
    <name type="scientific">Lepeophtheirus salmonis</name>
    <name type="common">Salmon louse</name>
    <name type="synonym">Caligus salmonis</name>
    <dbReference type="NCBI Taxonomy" id="72036"/>
    <lineage>
        <taxon>Eukaryota</taxon>
        <taxon>Metazoa</taxon>
        <taxon>Ecdysozoa</taxon>
        <taxon>Arthropoda</taxon>
        <taxon>Crustacea</taxon>
        <taxon>Multicrustacea</taxon>
        <taxon>Hexanauplia</taxon>
        <taxon>Copepoda</taxon>
        <taxon>Siphonostomatoida</taxon>
        <taxon>Caligidae</taxon>
        <taxon>Lepeophtheirus</taxon>
    </lineage>
</organism>
<reference evidence="1" key="1">
    <citation type="submission" date="2014-05" db="EMBL/GenBank/DDBJ databases">
        <authorList>
            <person name="Chronopoulou M."/>
        </authorList>
    </citation>
    <scope>NUCLEOTIDE SEQUENCE</scope>
    <source>
        <tissue evidence="1">Whole organism</tissue>
    </source>
</reference>
<name>A0A0K2U5K3_LEPSM</name>
<dbReference type="AlphaFoldDB" id="A0A0K2U5K3"/>